<feature type="compositionally biased region" description="Polar residues" evidence="1">
    <location>
        <begin position="72"/>
        <end position="97"/>
    </location>
</feature>
<reference evidence="2" key="1">
    <citation type="journal article" date="2022" name="Plant J.">
        <title>Strategies of tolerance reflected in two North American maple genomes.</title>
        <authorList>
            <person name="McEvoy S.L."/>
            <person name="Sezen U.U."/>
            <person name="Trouern-Trend A."/>
            <person name="McMahon S.M."/>
            <person name="Schaberg P.G."/>
            <person name="Yang J."/>
            <person name="Wegrzyn J.L."/>
            <person name="Swenson N.G."/>
        </authorList>
    </citation>
    <scope>NUCLEOTIDE SEQUENCE</scope>
    <source>
        <strain evidence="2">NS2018</strain>
    </source>
</reference>
<protein>
    <submittedName>
        <fullName evidence="2">Uncharacterized protein</fullName>
    </submittedName>
</protein>
<accession>A0AA39TD04</accession>
<dbReference type="Proteomes" id="UP001168877">
    <property type="component" value="Unassembled WGS sequence"/>
</dbReference>
<reference evidence="2" key="2">
    <citation type="submission" date="2023-06" db="EMBL/GenBank/DDBJ databases">
        <authorList>
            <person name="Swenson N.G."/>
            <person name="Wegrzyn J.L."/>
            <person name="Mcevoy S.L."/>
        </authorList>
    </citation>
    <scope>NUCLEOTIDE SEQUENCE</scope>
    <source>
        <strain evidence="2">NS2018</strain>
        <tissue evidence="2">Leaf</tissue>
    </source>
</reference>
<name>A0AA39TD04_ACESA</name>
<organism evidence="2 3">
    <name type="scientific">Acer saccharum</name>
    <name type="common">Sugar maple</name>
    <dbReference type="NCBI Taxonomy" id="4024"/>
    <lineage>
        <taxon>Eukaryota</taxon>
        <taxon>Viridiplantae</taxon>
        <taxon>Streptophyta</taxon>
        <taxon>Embryophyta</taxon>
        <taxon>Tracheophyta</taxon>
        <taxon>Spermatophyta</taxon>
        <taxon>Magnoliopsida</taxon>
        <taxon>eudicotyledons</taxon>
        <taxon>Gunneridae</taxon>
        <taxon>Pentapetalae</taxon>
        <taxon>rosids</taxon>
        <taxon>malvids</taxon>
        <taxon>Sapindales</taxon>
        <taxon>Sapindaceae</taxon>
        <taxon>Hippocastanoideae</taxon>
        <taxon>Acereae</taxon>
        <taxon>Acer</taxon>
    </lineage>
</organism>
<evidence type="ECO:0000313" key="2">
    <source>
        <dbReference type="EMBL" id="KAK0603828.1"/>
    </source>
</evidence>
<evidence type="ECO:0000313" key="3">
    <source>
        <dbReference type="Proteomes" id="UP001168877"/>
    </source>
</evidence>
<dbReference type="AlphaFoldDB" id="A0AA39TD04"/>
<comment type="caution">
    <text evidence="2">The sequence shown here is derived from an EMBL/GenBank/DDBJ whole genome shotgun (WGS) entry which is preliminary data.</text>
</comment>
<feature type="region of interest" description="Disordered" evidence="1">
    <location>
        <begin position="1"/>
        <end position="98"/>
    </location>
</feature>
<proteinExistence type="predicted"/>
<feature type="compositionally biased region" description="Gly residues" evidence="1">
    <location>
        <begin position="7"/>
        <end position="21"/>
    </location>
</feature>
<keyword evidence="3" id="KW-1185">Reference proteome</keyword>
<dbReference type="EMBL" id="JAUESC010000002">
    <property type="protein sequence ID" value="KAK0603828.1"/>
    <property type="molecule type" value="Genomic_DNA"/>
</dbReference>
<gene>
    <name evidence="2" type="ORF">LWI29_009106</name>
</gene>
<sequence length="266" mass="28208">MRRKRGASGGGGGGGGGGGARGNKNVRGRYGRNGNGSSGVVEKNGPAGRIVGNSTGKKGKGGFEQDKLGKTPQLSFGNKDNYSSVKIPTNSSKQSGSRFDILSDDAGVMLTDDELLANNNSSGSSSHKEKVALNEITNCVGISDNNVTRKIVQGSRKNIKKKDKMTTVYGQVNSMPFTKKGNSNYKSSNNYLKPVSKIVEGEIIDIANVLRQLHTDVKDFEAQFTENVEVAQAVNQSDLTTSAPCVDRSFDVVASELKEALIVISE</sequence>
<evidence type="ECO:0000256" key="1">
    <source>
        <dbReference type="SAM" id="MobiDB-lite"/>
    </source>
</evidence>